<dbReference type="OrthoDB" id="9815002at2"/>
<proteinExistence type="inferred from homology"/>
<keyword evidence="5" id="KW-1185">Reference proteome</keyword>
<dbReference type="CDD" id="cd13401">
    <property type="entry name" value="Slt70-like"/>
    <property type="match status" value="1"/>
</dbReference>
<dbReference type="PANTHER" id="PTHR37423:SF5">
    <property type="entry name" value="SOLUBLE LYTIC MUREIN TRANSGLYCOSYLASE"/>
    <property type="match status" value="1"/>
</dbReference>
<evidence type="ECO:0000259" key="3">
    <source>
        <dbReference type="Pfam" id="PF01464"/>
    </source>
</evidence>
<evidence type="ECO:0000256" key="1">
    <source>
        <dbReference type="ARBA" id="ARBA00007734"/>
    </source>
</evidence>
<reference evidence="5" key="2">
    <citation type="submission" date="2011-04" db="EMBL/GenBank/DDBJ databases">
        <title>The complete genome of chromosome of Treponema succinifaciens DSM 2489.</title>
        <authorList>
            <person name="Lucas S."/>
            <person name="Copeland A."/>
            <person name="Lapidus A."/>
            <person name="Bruce D."/>
            <person name="Goodwin L."/>
            <person name="Pitluck S."/>
            <person name="Peters L."/>
            <person name="Kyrpides N."/>
            <person name="Mavromatis K."/>
            <person name="Ivanova N."/>
            <person name="Ovchinnikova G."/>
            <person name="Teshima H."/>
            <person name="Detter J.C."/>
            <person name="Tapia R."/>
            <person name="Han C."/>
            <person name="Land M."/>
            <person name="Hauser L."/>
            <person name="Markowitz V."/>
            <person name="Cheng J.-F."/>
            <person name="Hugenholtz P."/>
            <person name="Woyke T."/>
            <person name="Wu D."/>
            <person name="Gronow S."/>
            <person name="Wellnitz S."/>
            <person name="Brambilla E."/>
            <person name="Klenk H.-P."/>
            <person name="Eisen J.A."/>
        </authorList>
    </citation>
    <scope>NUCLEOTIDE SEQUENCE [LARGE SCALE GENOMIC DNA]</scope>
    <source>
        <strain evidence="5">ATCC 33096 / DSM 2489 / 6091</strain>
    </source>
</reference>
<protein>
    <submittedName>
        <fullName evidence="4">Lytic transglycosylase catalytic</fullName>
    </submittedName>
</protein>
<name>F2NXQ9_TRES6</name>
<dbReference type="Pfam" id="PF01464">
    <property type="entry name" value="SLT"/>
    <property type="match status" value="1"/>
</dbReference>
<dbReference type="AlphaFoldDB" id="F2NXQ9"/>
<feature type="domain" description="Transglycosylase SLT" evidence="3">
    <location>
        <begin position="519"/>
        <end position="623"/>
    </location>
</feature>
<evidence type="ECO:0000313" key="5">
    <source>
        <dbReference type="Proteomes" id="UP000006852"/>
    </source>
</evidence>
<dbReference type="GeneID" id="302999518"/>
<dbReference type="NCBIfam" id="NF047373">
    <property type="entry name" value="BB0259_flg_lyt"/>
    <property type="match status" value="1"/>
</dbReference>
<dbReference type="Proteomes" id="UP000006852">
    <property type="component" value="Chromosome"/>
</dbReference>
<dbReference type="PROSITE" id="PS51257">
    <property type="entry name" value="PROKAR_LIPOPROTEIN"/>
    <property type="match status" value="1"/>
</dbReference>
<dbReference type="InterPro" id="IPR023346">
    <property type="entry name" value="Lysozyme-like_dom_sf"/>
</dbReference>
<dbReference type="eggNOG" id="COG0741">
    <property type="taxonomic scope" value="Bacteria"/>
</dbReference>
<dbReference type="SUPFAM" id="SSF53955">
    <property type="entry name" value="Lysozyme-like"/>
    <property type="match status" value="1"/>
</dbReference>
<evidence type="ECO:0000256" key="2">
    <source>
        <dbReference type="SAM" id="SignalP"/>
    </source>
</evidence>
<dbReference type="STRING" id="869209.Tresu_2403"/>
<dbReference type="HOGENOM" id="CLU_022873_0_0_12"/>
<accession>F2NXQ9</accession>
<gene>
    <name evidence="4" type="ordered locus">Tresu_2403</name>
</gene>
<evidence type="ECO:0000313" key="4">
    <source>
        <dbReference type="EMBL" id="AEB15265.1"/>
    </source>
</evidence>
<dbReference type="InterPro" id="IPR008258">
    <property type="entry name" value="Transglycosylase_SLT_dom_1"/>
</dbReference>
<comment type="similarity">
    <text evidence="1">Belongs to the transglycosylase Slt family.</text>
</comment>
<dbReference type="PANTHER" id="PTHR37423">
    <property type="entry name" value="SOLUBLE LYTIC MUREIN TRANSGLYCOSYLASE-RELATED"/>
    <property type="match status" value="1"/>
</dbReference>
<reference evidence="4 5" key="1">
    <citation type="journal article" date="2011" name="Stand. Genomic Sci.">
        <title>Complete genome sequence of Treponema succinifaciens type strain (6091).</title>
        <authorList>
            <person name="Han C."/>
            <person name="Gronow S."/>
            <person name="Teshima H."/>
            <person name="Lapidus A."/>
            <person name="Nolan M."/>
            <person name="Lucas S."/>
            <person name="Hammon N."/>
            <person name="Deshpande S."/>
            <person name="Cheng J.F."/>
            <person name="Zeytun A."/>
            <person name="Tapia R."/>
            <person name="Goodwin L."/>
            <person name="Pitluck S."/>
            <person name="Liolios K."/>
            <person name="Pagani I."/>
            <person name="Ivanova N."/>
            <person name="Mavromatis K."/>
            <person name="Mikhailova N."/>
            <person name="Huntemann M."/>
            <person name="Pati A."/>
            <person name="Chen A."/>
            <person name="Palaniappan K."/>
            <person name="Land M."/>
            <person name="Hauser L."/>
            <person name="Brambilla E.M."/>
            <person name="Rohde M."/>
            <person name="Goker M."/>
            <person name="Woyke T."/>
            <person name="Bristow J."/>
            <person name="Eisen J.A."/>
            <person name="Markowitz V."/>
            <person name="Hugenholtz P."/>
            <person name="Kyrpides N.C."/>
            <person name="Klenk H.P."/>
            <person name="Detter J.C."/>
        </authorList>
    </citation>
    <scope>NUCLEOTIDE SEQUENCE [LARGE SCALE GENOMIC DNA]</scope>
    <source>
        <strain evidence="5">ATCC 33096 / DSM 2489 / 6091</strain>
    </source>
</reference>
<sequence length="678" mass="78520">MKKIRVFISCLIVLVSFTGFGCAQNNSLQKKYGQDSAYFMALLSLENGNHRQAEHLLKQAEKKASPLIARRSMEKLSQLGNVQEHINRSYSLYKKFPDEETKLAAAKEFFKNKEYARVICLTEKIDLKNCLNETVYYRLSSMQKKNDSRFSKEFFEWCVSRAFSDFHYKLFCEIFKSEEAEESNVIQLRADVFTKNYVAAYSNAKLILENKKFLLPQILSDAGKAFLYGSNNFFSNALYLDSIKKNLPDDCKFYADFYSGRLYDKSDSYKTRALNRFVFAMQESLSDENFDNALWYYLNCLLKISVPKTIDAITQYKDEWKNPSYFDDFFETLSVRLLSLHAWNDFYKTTDLIYGKASPEISAKYSYISARLIQENFIKTPKEKSEEEQRLFSQALQSGSDLYYRFLAIKNLELDKTKAEEIIFSVGNKKEIQPDPQAEKLLLGYADFGLKEFIYPEYQKLKDKIGMECTEKIAEFLSQCGKEQESIRIASRRLFSKDRPFQKRLLELSFPQYFKESVQKSCQDFSQPEYLLYGLIRSESFFNPNAKSNAGAKGLTQLMEGTAADVARKLKVAQFDLMDSATNIRFGSFYLEELRRRLDGSSILAIFSYNGGISRVRSWVKSANLEFGISDLPKDLFLEAIPFSETREYGRKVVSAAAMYGYLYYGLSTSQVVEEIMK</sequence>
<feature type="signal peptide" evidence="2">
    <location>
        <begin position="1"/>
        <end position="23"/>
    </location>
</feature>
<organism evidence="4 5">
    <name type="scientific">Treponema succinifaciens (strain ATCC 33096 / DSM 2489 / 6091)</name>
    <dbReference type="NCBI Taxonomy" id="869209"/>
    <lineage>
        <taxon>Bacteria</taxon>
        <taxon>Pseudomonadati</taxon>
        <taxon>Spirochaetota</taxon>
        <taxon>Spirochaetia</taxon>
        <taxon>Spirochaetales</taxon>
        <taxon>Treponemataceae</taxon>
        <taxon>Treponema</taxon>
    </lineage>
</organism>
<dbReference type="RefSeq" id="WP_013702516.1">
    <property type="nucleotide sequence ID" value="NC_015385.1"/>
</dbReference>
<dbReference type="KEGG" id="tsu:Tresu_2403"/>
<keyword evidence="2" id="KW-0732">Signal</keyword>
<dbReference type="Gene3D" id="1.10.530.10">
    <property type="match status" value="1"/>
</dbReference>
<feature type="chain" id="PRO_5003287315" evidence="2">
    <location>
        <begin position="24"/>
        <end position="678"/>
    </location>
</feature>
<dbReference type="EMBL" id="CP002631">
    <property type="protein sequence ID" value="AEB15265.1"/>
    <property type="molecule type" value="Genomic_DNA"/>
</dbReference>